<dbReference type="AlphaFoldDB" id="A0A2U1MT25"/>
<comment type="caution">
    <text evidence="2">The sequence shown here is derived from an EMBL/GenBank/DDBJ whole genome shotgun (WGS) entry which is preliminary data.</text>
</comment>
<keyword evidence="1" id="KW-0472">Membrane</keyword>
<keyword evidence="1" id="KW-0812">Transmembrane</keyword>
<gene>
    <name evidence="2" type="ORF">CTI12_AA207170</name>
</gene>
<dbReference type="PANTHER" id="PTHR33116">
    <property type="entry name" value="REVERSE TRANSCRIPTASE ZINC-BINDING DOMAIN-CONTAINING PROTEIN-RELATED-RELATED"/>
    <property type="match status" value="1"/>
</dbReference>
<proteinExistence type="predicted"/>
<keyword evidence="2" id="KW-0808">Transferase</keyword>
<evidence type="ECO:0000313" key="3">
    <source>
        <dbReference type="Proteomes" id="UP000245207"/>
    </source>
</evidence>
<keyword evidence="2" id="KW-0548">Nucleotidyltransferase</keyword>
<dbReference type="EMBL" id="PKPP01004429">
    <property type="protein sequence ID" value="PWA64399.1"/>
    <property type="molecule type" value="Genomic_DNA"/>
</dbReference>
<name>A0A2U1MT25_ARTAN</name>
<keyword evidence="3" id="KW-1185">Reference proteome</keyword>
<evidence type="ECO:0000256" key="1">
    <source>
        <dbReference type="SAM" id="Phobius"/>
    </source>
</evidence>
<evidence type="ECO:0000313" key="2">
    <source>
        <dbReference type="EMBL" id="PWA64399.1"/>
    </source>
</evidence>
<reference evidence="2 3" key="1">
    <citation type="journal article" date="2018" name="Mol. Plant">
        <title>The genome of Artemisia annua provides insight into the evolution of Asteraceae family and artemisinin biosynthesis.</title>
        <authorList>
            <person name="Shen Q."/>
            <person name="Zhang L."/>
            <person name="Liao Z."/>
            <person name="Wang S."/>
            <person name="Yan T."/>
            <person name="Shi P."/>
            <person name="Liu M."/>
            <person name="Fu X."/>
            <person name="Pan Q."/>
            <person name="Wang Y."/>
            <person name="Lv Z."/>
            <person name="Lu X."/>
            <person name="Zhang F."/>
            <person name="Jiang W."/>
            <person name="Ma Y."/>
            <person name="Chen M."/>
            <person name="Hao X."/>
            <person name="Li L."/>
            <person name="Tang Y."/>
            <person name="Lv G."/>
            <person name="Zhou Y."/>
            <person name="Sun X."/>
            <person name="Brodelius P.E."/>
            <person name="Rose J.K.C."/>
            <person name="Tang K."/>
        </authorList>
    </citation>
    <scope>NUCLEOTIDE SEQUENCE [LARGE SCALE GENOMIC DNA]</scope>
    <source>
        <strain evidence="3">cv. Huhao1</strain>
        <tissue evidence="2">Leaf</tissue>
    </source>
</reference>
<dbReference type="GO" id="GO:0003964">
    <property type="term" value="F:RNA-directed DNA polymerase activity"/>
    <property type="evidence" value="ECO:0007669"/>
    <property type="project" value="UniProtKB-KW"/>
</dbReference>
<protein>
    <submittedName>
        <fullName evidence="2">Reverse transcriptase zinc-binding domain-containing protein</fullName>
    </submittedName>
</protein>
<dbReference type="STRING" id="35608.A0A2U1MT25"/>
<feature type="transmembrane region" description="Helical" evidence="1">
    <location>
        <begin position="241"/>
        <end position="267"/>
    </location>
</feature>
<dbReference type="Proteomes" id="UP000245207">
    <property type="component" value="Unassembled WGS sequence"/>
</dbReference>
<organism evidence="2 3">
    <name type="scientific">Artemisia annua</name>
    <name type="common">Sweet wormwood</name>
    <dbReference type="NCBI Taxonomy" id="35608"/>
    <lineage>
        <taxon>Eukaryota</taxon>
        <taxon>Viridiplantae</taxon>
        <taxon>Streptophyta</taxon>
        <taxon>Embryophyta</taxon>
        <taxon>Tracheophyta</taxon>
        <taxon>Spermatophyta</taxon>
        <taxon>Magnoliopsida</taxon>
        <taxon>eudicotyledons</taxon>
        <taxon>Gunneridae</taxon>
        <taxon>Pentapetalae</taxon>
        <taxon>asterids</taxon>
        <taxon>campanulids</taxon>
        <taxon>Asterales</taxon>
        <taxon>Asteraceae</taxon>
        <taxon>Asteroideae</taxon>
        <taxon>Anthemideae</taxon>
        <taxon>Artemisiinae</taxon>
        <taxon>Artemisia</taxon>
    </lineage>
</organism>
<keyword evidence="2" id="KW-0695">RNA-directed DNA polymerase</keyword>
<dbReference type="PANTHER" id="PTHR33116:SF84">
    <property type="entry name" value="RNA-DIRECTED DNA POLYMERASE"/>
    <property type="match status" value="1"/>
</dbReference>
<accession>A0A2U1MT25</accession>
<keyword evidence="1" id="KW-1133">Transmembrane helix</keyword>
<sequence length="269" mass="31186">MESTCNSRNQAFGCKDSHSHLFFTCTYARRLWERLKGMAKLDSVSNTWAQIISSIANMPVKNTVWSVIQRLVIGASVYYIWQERNIRLFSNFGRSEDELFKIIVDSVRSRLMGLKMQATTDVINAAEVWSFPIDKMLRRNSMSTGFWDCNWVFEEFWWSIFGRYGWLSRFTSTWTVEISFLWMIGWRCSDLVSICWSCFGCFIPNNQPAGFPLCFLVVMSFGLCCRLDVPHDYGFLRRRFLGNLATLATLWSGIVAAWSSLLCSFVPEV</sequence>